<dbReference type="AlphaFoldDB" id="A0A1B9FUX1"/>
<protein>
    <submittedName>
        <fullName evidence="2">Uncharacterized protein</fullName>
    </submittedName>
</protein>
<keyword evidence="4" id="KW-1185">Reference proteome</keyword>
<name>A0A1B9FUX1_9TREE</name>
<evidence type="ECO:0000313" key="3">
    <source>
        <dbReference type="EMBL" id="WVW87008.1"/>
    </source>
</evidence>
<reference evidence="3" key="2">
    <citation type="submission" date="2013-07" db="EMBL/GenBank/DDBJ databases">
        <authorList>
            <consortium name="The Broad Institute Genome Sequencing Platform"/>
            <person name="Cuomo C."/>
            <person name="Litvintseva A."/>
            <person name="Chen Y."/>
            <person name="Heitman J."/>
            <person name="Sun S."/>
            <person name="Springer D."/>
            <person name="Dromer F."/>
            <person name="Young S.K."/>
            <person name="Zeng Q."/>
            <person name="Gargeya S."/>
            <person name="Fitzgerald M."/>
            <person name="Abouelleil A."/>
            <person name="Alvarado L."/>
            <person name="Berlin A.M."/>
            <person name="Chapman S.B."/>
            <person name="Dewar J."/>
            <person name="Goldberg J."/>
            <person name="Griggs A."/>
            <person name="Gujja S."/>
            <person name="Hansen M."/>
            <person name="Howarth C."/>
            <person name="Imamovic A."/>
            <person name="Larimer J."/>
            <person name="McCowan C."/>
            <person name="Murphy C."/>
            <person name="Pearson M."/>
            <person name="Priest M."/>
            <person name="Roberts A."/>
            <person name="Saif S."/>
            <person name="Shea T."/>
            <person name="Sykes S."/>
            <person name="Wortman J."/>
            <person name="Nusbaum C."/>
            <person name="Birren B."/>
        </authorList>
    </citation>
    <scope>NUCLEOTIDE SEQUENCE</scope>
    <source>
        <strain evidence="3">CBS 10118</strain>
    </source>
</reference>
<dbReference type="GeneID" id="30212607"/>
<evidence type="ECO:0000313" key="4">
    <source>
        <dbReference type="Proteomes" id="UP000092730"/>
    </source>
</evidence>
<accession>A0A1B9FUX1</accession>
<feature type="region of interest" description="Disordered" evidence="1">
    <location>
        <begin position="71"/>
        <end position="100"/>
    </location>
</feature>
<dbReference type="EMBL" id="KI894025">
    <property type="protein sequence ID" value="OCF22558.1"/>
    <property type="molecule type" value="Genomic_DNA"/>
</dbReference>
<organism evidence="2">
    <name type="scientific">Kwoniella bestiolae CBS 10118</name>
    <dbReference type="NCBI Taxonomy" id="1296100"/>
    <lineage>
        <taxon>Eukaryota</taxon>
        <taxon>Fungi</taxon>
        <taxon>Dikarya</taxon>
        <taxon>Basidiomycota</taxon>
        <taxon>Agaricomycotina</taxon>
        <taxon>Tremellomycetes</taxon>
        <taxon>Tremellales</taxon>
        <taxon>Cryptococcaceae</taxon>
        <taxon>Kwoniella</taxon>
    </lineage>
</organism>
<sequence>MSDRRTSLQVDTDEGLSQSRLRRSGIYTDELLQAPPTTSAGFVPVIFSSGDTYIPNHEAREDGISIGDTVVSPAQSWSPHQRSFGDGTSGGISADSRGRNGAGTASFSVFSRSGHDSQSIDGNDVWSTALLYYSVWADSPSSRPIAPLQLADNHDNDTEDGVRSRAIRRRLAKLYEHHVQTYGSDFSRWPTCGMVSMTKNDKASIRAGRSWKEFVDSDKVHLTLSDDGSRADLASKIPDGVLVYSLIMGKNDRSRKKGAFHPGSTSARNITSIPFAQLCKTSLIEGKYLPVLLCRTSQEVLKRMNEKSGSSSSHAAVVHSHSALATEFSKSRHKTQCENCGDFYRKPKHKVDQEANNNSS</sequence>
<dbReference type="KEGG" id="kbi:30212607"/>
<feature type="compositionally biased region" description="Polar residues" evidence="1">
    <location>
        <begin position="72"/>
        <end position="81"/>
    </location>
</feature>
<dbReference type="Proteomes" id="UP000092730">
    <property type="component" value="Chromosome 8"/>
</dbReference>
<dbReference type="EMBL" id="CP144548">
    <property type="protein sequence ID" value="WVW87008.1"/>
    <property type="molecule type" value="Genomic_DNA"/>
</dbReference>
<proteinExistence type="predicted"/>
<evidence type="ECO:0000256" key="1">
    <source>
        <dbReference type="SAM" id="MobiDB-lite"/>
    </source>
</evidence>
<reference evidence="3" key="4">
    <citation type="submission" date="2024-02" db="EMBL/GenBank/DDBJ databases">
        <title>Comparative genomics of Cryptococcus and Kwoniella reveals pathogenesis evolution and contrasting modes of karyotype evolution via chromosome fusion or intercentromeric recombination.</title>
        <authorList>
            <person name="Coelho M.A."/>
            <person name="David-Palma M."/>
            <person name="Shea T."/>
            <person name="Bowers K."/>
            <person name="McGinley-Smith S."/>
            <person name="Mohammad A.W."/>
            <person name="Gnirke A."/>
            <person name="Yurkov A.M."/>
            <person name="Nowrousian M."/>
            <person name="Sun S."/>
            <person name="Cuomo C.A."/>
            <person name="Heitman J."/>
        </authorList>
    </citation>
    <scope>NUCLEOTIDE SEQUENCE</scope>
    <source>
        <strain evidence="3">CBS 10118</strain>
    </source>
</reference>
<dbReference type="VEuPathDB" id="FungiDB:I302_08208"/>
<evidence type="ECO:0000313" key="2">
    <source>
        <dbReference type="EMBL" id="OCF22558.1"/>
    </source>
</evidence>
<reference evidence="2" key="1">
    <citation type="submission" date="2013-07" db="EMBL/GenBank/DDBJ databases">
        <title>The Genome Sequence of Cryptococcus bestiolae CBS10118.</title>
        <authorList>
            <consortium name="The Broad Institute Genome Sequencing Platform"/>
            <person name="Cuomo C."/>
            <person name="Litvintseva A."/>
            <person name="Chen Y."/>
            <person name="Heitman J."/>
            <person name="Sun S."/>
            <person name="Springer D."/>
            <person name="Dromer F."/>
            <person name="Young S.K."/>
            <person name="Zeng Q."/>
            <person name="Gargeya S."/>
            <person name="Fitzgerald M."/>
            <person name="Abouelleil A."/>
            <person name="Alvarado L."/>
            <person name="Berlin A.M."/>
            <person name="Chapman S.B."/>
            <person name="Dewar J."/>
            <person name="Goldberg J."/>
            <person name="Griggs A."/>
            <person name="Gujja S."/>
            <person name="Hansen M."/>
            <person name="Howarth C."/>
            <person name="Imamovic A."/>
            <person name="Larimer J."/>
            <person name="McCowan C."/>
            <person name="Murphy C."/>
            <person name="Pearson M."/>
            <person name="Priest M."/>
            <person name="Roberts A."/>
            <person name="Saif S."/>
            <person name="Shea T."/>
            <person name="Sykes S."/>
            <person name="Wortman J."/>
            <person name="Nusbaum C."/>
            <person name="Birren B."/>
        </authorList>
    </citation>
    <scope>NUCLEOTIDE SEQUENCE [LARGE SCALE GENOMIC DNA]</scope>
    <source>
        <strain evidence="2">CBS 10118</strain>
    </source>
</reference>
<gene>
    <name evidence="2" type="ORF">I302_08208</name>
    <name evidence="3" type="ORF">I302_109064</name>
</gene>
<reference evidence="2" key="3">
    <citation type="submission" date="2014-01" db="EMBL/GenBank/DDBJ databases">
        <title>Evolution of pathogenesis and genome organization in the Tremellales.</title>
        <authorList>
            <person name="Cuomo C."/>
            <person name="Litvintseva A."/>
            <person name="Heitman J."/>
            <person name="Chen Y."/>
            <person name="Sun S."/>
            <person name="Springer D."/>
            <person name="Dromer F."/>
            <person name="Young S."/>
            <person name="Zeng Q."/>
            <person name="Chapman S."/>
            <person name="Gujja S."/>
            <person name="Saif S."/>
            <person name="Birren B."/>
        </authorList>
    </citation>
    <scope>NUCLEOTIDE SEQUENCE</scope>
    <source>
        <strain evidence="2">CBS 10118</strain>
    </source>
</reference>
<dbReference type="RefSeq" id="XP_019043628.1">
    <property type="nucleotide sequence ID" value="XM_019194792.1"/>
</dbReference>